<sequence length="42" mass="4799">MELIFQTHIDLVIAIVCSPARSSFAFLLFNLGWKETMSSYAF</sequence>
<keyword evidence="1" id="KW-0812">Transmembrane</keyword>
<dbReference type="Proteomes" id="UP000014540">
    <property type="component" value="Unassembled WGS sequence"/>
</dbReference>
<organism evidence="2 3">
    <name type="scientific">Leptospira fainei serovar Hurstbridge str. BUT 6</name>
    <dbReference type="NCBI Taxonomy" id="1193011"/>
    <lineage>
        <taxon>Bacteria</taxon>
        <taxon>Pseudomonadati</taxon>
        <taxon>Spirochaetota</taxon>
        <taxon>Spirochaetia</taxon>
        <taxon>Leptospirales</taxon>
        <taxon>Leptospiraceae</taxon>
        <taxon>Leptospira</taxon>
    </lineage>
</organism>
<name>S3VFT8_9LEPT</name>
<evidence type="ECO:0000313" key="3">
    <source>
        <dbReference type="Proteomes" id="UP000014540"/>
    </source>
</evidence>
<comment type="caution">
    <text evidence="2">The sequence shown here is derived from an EMBL/GenBank/DDBJ whole genome shotgun (WGS) entry which is preliminary data.</text>
</comment>
<dbReference type="EMBL" id="AKWZ02000003">
    <property type="protein sequence ID" value="EPG75360.1"/>
    <property type="molecule type" value="Genomic_DNA"/>
</dbReference>
<gene>
    <name evidence="2" type="ORF">LEP1GSC058_2250</name>
</gene>
<proteinExistence type="predicted"/>
<keyword evidence="3" id="KW-1185">Reference proteome</keyword>
<reference evidence="2" key="1">
    <citation type="submission" date="2013-04" db="EMBL/GenBank/DDBJ databases">
        <authorList>
            <person name="Harkins D.M."/>
            <person name="Durkin A.S."/>
            <person name="Selengut J.D."/>
            <person name="Sanka R."/>
            <person name="DePew J."/>
            <person name="Purushe J."/>
            <person name="Ahmed A."/>
            <person name="van der Linden H."/>
            <person name="Goris M.G.A."/>
            <person name="Hartskeerl R.A."/>
            <person name="Vinetz J.M."/>
            <person name="Sutton G.G."/>
            <person name="Nelson W.C."/>
            <person name="Fouts D.E."/>
        </authorList>
    </citation>
    <scope>NUCLEOTIDE SEQUENCE [LARGE SCALE GENOMIC DNA]</scope>
    <source>
        <strain evidence="2">BUT 6</strain>
    </source>
</reference>
<keyword evidence="1" id="KW-0472">Membrane</keyword>
<dbReference type="AlphaFoldDB" id="S3VFT8"/>
<accession>S3VFT8</accession>
<evidence type="ECO:0000313" key="2">
    <source>
        <dbReference type="EMBL" id="EPG75360.1"/>
    </source>
</evidence>
<keyword evidence="1" id="KW-1133">Transmembrane helix</keyword>
<feature type="transmembrane region" description="Helical" evidence="1">
    <location>
        <begin position="12"/>
        <end position="33"/>
    </location>
</feature>
<evidence type="ECO:0000256" key="1">
    <source>
        <dbReference type="SAM" id="Phobius"/>
    </source>
</evidence>
<protein>
    <submittedName>
        <fullName evidence="2">Uncharacterized protein</fullName>
    </submittedName>
</protein>